<dbReference type="Proteomes" id="UP000470772">
    <property type="component" value="Unassembled WGS sequence"/>
</dbReference>
<organism evidence="1 2">
    <name type="scientific">Sulfuracidifex metallicus DSM 6482 = JCM 9184</name>
    <dbReference type="NCBI Taxonomy" id="523847"/>
    <lineage>
        <taxon>Archaea</taxon>
        <taxon>Thermoproteota</taxon>
        <taxon>Thermoprotei</taxon>
        <taxon>Sulfolobales</taxon>
        <taxon>Sulfolobaceae</taxon>
        <taxon>Sulfuracidifex</taxon>
    </lineage>
</organism>
<proteinExistence type="predicted"/>
<dbReference type="Pfam" id="PF04199">
    <property type="entry name" value="Cyclase"/>
    <property type="match status" value="1"/>
</dbReference>
<evidence type="ECO:0000313" key="1">
    <source>
        <dbReference type="EMBL" id="MUN28401.1"/>
    </source>
</evidence>
<dbReference type="Gene3D" id="3.50.30.50">
    <property type="entry name" value="Putative cyclase"/>
    <property type="match status" value="1"/>
</dbReference>
<keyword evidence="2" id="KW-1185">Reference proteome</keyword>
<dbReference type="GO" id="GO:0019441">
    <property type="term" value="P:L-tryptophan catabolic process to kynurenine"/>
    <property type="evidence" value="ECO:0007669"/>
    <property type="project" value="InterPro"/>
</dbReference>
<dbReference type="AlphaFoldDB" id="A0A6A9QMI2"/>
<dbReference type="EMBL" id="WGGD01000005">
    <property type="protein sequence ID" value="MUN28401.1"/>
    <property type="molecule type" value="Genomic_DNA"/>
</dbReference>
<dbReference type="PANTHER" id="PTHR31118:SF12">
    <property type="entry name" value="CYCLASE-LIKE PROTEIN 2"/>
    <property type="match status" value="1"/>
</dbReference>
<dbReference type="PANTHER" id="PTHR31118">
    <property type="entry name" value="CYCLASE-LIKE PROTEIN 2"/>
    <property type="match status" value="1"/>
</dbReference>
<protein>
    <submittedName>
        <fullName evidence="1">Cyclase family protein</fullName>
    </submittedName>
</protein>
<accession>A0A6A9QMI2</accession>
<dbReference type="GO" id="GO:0004061">
    <property type="term" value="F:arylformamidase activity"/>
    <property type="evidence" value="ECO:0007669"/>
    <property type="project" value="InterPro"/>
</dbReference>
<comment type="caution">
    <text evidence="1">The sequence shown here is derived from an EMBL/GenBank/DDBJ whole genome shotgun (WGS) entry which is preliminary data.</text>
</comment>
<dbReference type="SUPFAM" id="SSF102198">
    <property type="entry name" value="Putative cyclase"/>
    <property type="match status" value="1"/>
</dbReference>
<reference evidence="1 2" key="1">
    <citation type="submission" date="2019-10" db="EMBL/GenBank/DDBJ databases">
        <title>Sequencing and Assembly of Multiple Reported Metal-Biooxidizing Members of the Extremely Thermoacidophilic Archaeal Family Sulfolobaceae.</title>
        <authorList>
            <person name="Counts J.A."/>
            <person name="Kelly R.M."/>
        </authorList>
    </citation>
    <scope>NUCLEOTIDE SEQUENCE [LARGE SCALE GENOMIC DNA]</scope>
    <source>
        <strain evidence="1 2">DSM 6482</strain>
    </source>
</reference>
<gene>
    <name evidence="1" type="ORF">GC250_02720</name>
</gene>
<dbReference type="InterPro" id="IPR037175">
    <property type="entry name" value="KFase_sf"/>
</dbReference>
<evidence type="ECO:0000313" key="2">
    <source>
        <dbReference type="Proteomes" id="UP000470772"/>
    </source>
</evidence>
<dbReference type="InterPro" id="IPR007325">
    <property type="entry name" value="KFase/CYL"/>
</dbReference>
<name>A0A6A9QMI2_SULME</name>
<sequence>MILDLSLPIEEEMPFYPGDPKPQVRKFLSIPKDGYDVSEIIIGTHTGTHIDVPAHAIPNGKTVDEIDISSFIGNGKACGINEPELDTEVLLIYTGTNKRWRKGWNMENIETIDENLANKIVRKEIRIVGIDSPSIGSIDVHKILLSNNVIVVENLSDKLSYLIGKRFEFYAIPLLINKGDGAPARAFAKL</sequence>
<dbReference type="RefSeq" id="WP_156016223.1">
    <property type="nucleotide sequence ID" value="NZ_WGGD01000005.1"/>
</dbReference>